<protein>
    <recommendedName>
        <fullName evidence="4">MSP domain-containing protein</fullName>
    </recommendedName>
</protein>
<dbReference type="GO" id="GO:0005789">
    <property type="term" value="C:endoplasmic reticulum membrane"/>
    <property type="evidence" value="ECO:0007669"/>
    <property type="project" value="InterPro"/>
</dbReference>
<sequence length="328" mass="37376">MSTELLEIQPQELKFIFKLKKQCSCSVRLVNKTNQHVAYKVKTTSPKKYCVRPNTGVLSPKAICDFTVTMQAQRTIPPNMICKDKFLLQCAMVVAGTTEEDITSDTFEKDGKYVEEKKLRVILVSPPSSPILSPVNERLKQVQSCEVSIPEDQNPNSIENFSPRQTVIEDVKQTKMDVADELKPIMKKNTEELMLSKDVVYEKQDGFSKTVKDLEELKVVKVVKDYKPLNVVESIIMDGDELKLVKVIEEVKSKIGEFESKLNEAERTISKLTEEKKLSTQDRKLLQQELALLRSKRSEQRLQPGFPLMFVCLVALVSILFGYLLNKP</sequence>
<keyword evidence="3" id="KW-1133">Transmembrane helix</keyword>
<keyword evidence="3" id="KW-0812">Transmembrane</keyword>
<dbReference type="FunFam" id="2.60.40.10:FF:000813">
    <property type="entry name" value="Vesicle-associated protein 1-1"/>
    <property type="match status" value="1"/>
</dbReference>
<feature type="transmembrane region" description="Helical" evidence="3">
    <location>
        <begin position="305"/>
        <end position="325"/>
    </location>
</feature>
<dbReference type="Gene3D" id="2.60.40.10">
    <property type="entry name" value="Immunoglobulins"/>
    <property type="match status" value="1"/>
</dbReference>
<keyword evidence="2" id="KW-0175">Coiled coil</keyword>
<gene>
    <name evidence="5" type="ORF">DCAR_0623905</name>
</gene>
<comment type="similarity">
    <text evidence="1">Belongs to the VAMP-associated protein (VAP) (TC 9.B.17) family.</text>
</comment>
<dbReference type="Proteomes" id="UP000077755">
    <property type="component" value="Chromosome 6"/>
</dbReference>
<dbReference type="PANTHER" id="PTHR10809">
    <property type="entry name" value="VESICLE-ASSOCIATED MEMBRANE PROTEIN-ASSOCIATED PROTEIN"/>
    <property type="match status" value="1"/>
</dbReference>
<dbReference type="EMBL" id="CP093348">
    <property type="protein sequence ID" value="WOH04496.1"/>
    <property type="molecule type" value="Genomic_DNA"/>
</dbReference>
<dbReference type="InterPro" id="IPR016763">
    <property type="entry name" value="VAP"/>
</dbReference>
<evidence type="ECO:0000313" key="6">
    <source>
        <dbReference type="Proteomes" id="UP000077755"/>
    </source>
</evidence>
<dbReference type="GO" id="GO:0005886">
    <property type="term" value="C:plasma membrane"/>
    <property type="evidence" value="ECO:0007669"/>
    <property type="project" value="TreeGrafter"/>
</dbReference>
<dbReference type="GO" id="GO:0061817">
    <property type="term" value="P:endoplasmic reticulum-plasma membrane tethering"/>
    <property type="evidence" value="ECO:0007669"/>
    <property type="project" value="TreeGrafter"/>
</dbReference>
<dbReference type="PIRSF" id="PIRSF019693">
    <property type="entry name" value="VAMP-associated"/>
    <property type="match status" value="1"/>
</dbReference>
<reference evidence="5" key="1">
    <citation type="journal article" date="2016" name="Nat. Genet.">
        <title>A high-quality carrot genome assembly provides new insights into carotenoid accumulation and asterid genome evolution.</title>
        <authorList>
            <person name="Iorizzo M."/>
            <person name="Ellison S."/>
            <person name="Senalik D."/>
            <person name="Zeng P."/>
            <person name="Satapoomin P."/>
            <person name="Huang J."/>
            <person name="Bowman M."/>
            <person name="Iovene M."/>
            <person name="Sanseverino W."/>
            <person name="Cavagnaro P."/>
            <person name="Yildiz M."/>
            <person name="Macko-Podgorni A."/>
            <person name="Moranska E."/>
            <person name="Grzebelus E."/>
            <person name="Grzebelus D."/>
            <person name="Ashrafi H."/>
            <person name="Zheng Z."/>
            <person name="Cheng S."/>
            <person name="Spooner D."/>
            <person name="Van Deynze A."/>
            <person name="Simon P."/>
        </authorList>
    </citation>
    <scope>NUCLEOTIDE SEQUENCE</scope>
    <source>
        <tissue evidence="5">Leaf</tissue>
    </source>
</reference>
<evidence type="ECO:0000313" key="5">
    <source>
        <dbReference type="EMBL" id="WOH04496.1"/>
    </source>
</evidence>
<evidence type="ECO:0000256" key="1">
    <source>
        <dbReference type="ARBA" id="ARBA00008932"/>
    </source>
</evidence>
<keyword evidence="6" id="KW-1185">Reference proteome</keyword>
<organism evidence="5 6">
    <name type="scientific">Daucus carota subsp. sativus</name>
    <name type="common">Carrot</name>
    <dbReference type="NCBI Taxonomy" id="79200"/>
    <lineage>
        <taxon>Eukaryota</taxon>
        <taxon>Viridiplantae</taxon>
        <taxon>Streptophyta</taxon>
        <taxon>Embryophyta</taxon>
        <taxon>Tracheophyta</taxon>
        <taxon>Spermatophyta</taxon>
        <taxon>Magnoliopsida</taxon>
        <taxon>eudicotyledons</taxon>
        <taxon>Gunneridae</taxon>
        <taxon>Pentapetalae</taxon>
        <taxon>asterids</taxon>
        <taxon>campanulids</taxon>
        <taxon>Apiales</taxon>
        <taxon>Apiaceae</taxon>
        <taxon>Apioideae</taxon>
        <taxon>Scandiceae</taxon>
        <taxon>Daucinae</taxon>
        <taxon>Daucus</taxon>
        <taxon>Daucus sect. Daucus</taxon>
    </lineage>
</organism>
<evidence type="ECO:0000256" key="3">
    <source>
        <dbReference type="SAM" id="Phobius"/>
    </source>
</evidence>
<dbReference type="Pfam" id="PF00635">
    <property type="entry name" value="Motile_Sperm"/>
    <property type="match status" value="1"/>
</dbReference>
<feature type="coiled-coil region" evidence="2">
    <location>
        <begin position="248"/>
        <end position="303"/>
    </location>
</feature>
<dbReference type="InterPro" id="IPR008962">
    <property type="entry name" value="PapD-like_sf"/>
</dbReference>
<dbReference type="PANTHER" id="PTHR10809:SF45">
    <property type="entry name" value="VESICLE-ASSOCIATED PROTEIN 2-2"/>
    <property type="match status" value="1"/>
</dbReference>
<dbReference type="SUPFAM" id="SSF49354">
    <property type="entry name" value="PapD-like"/>
    <property type="match status" value="1"/>
</dbReference>
<dbReference type="InterPro" id="IPR000535">
    <property type="entry name" value="MSP_dom"/>
</dbReference>
<feature type="domain" description="MSP" evidence="4">
    <location>
        <begin position="5"/>
        <end position="124"/>
    </location>
</feature>
<dbReference type="PROSITE" id="PS50202">
    <property type="entry name" value="MSP"/>
    <property type="match status" value="1"/>
</dbReference>
<dbReference type="AlphaFoldDB" id="A0AAF0XA31"/>
<dbReference type="InterPro" id="IPR013783">
    <property type="entry name" value="Ig-like_fold"/>
</dbReference>
<dbReference type="GO" id="GO:0090158">
    <property type="term" value="P:endoplasmic reticulum membrane organization"/>
    <property type="evidence" value="ECO:0007669"/>
    <property type="project" value="TreeGrafter"/>
</dbReference>
<evidence type="ECO:0000256" key="2">
    <source>
        <dbReference type="SAM" id="Coils"/>
    </source>
</evidence>
<keyword evidence="3" id="KW-0472">Membrane</keyword>
<evidence type="ECO:0000259" key="4">
    <source>
        <dbReference type="PROSITE" id="PS50202"/>
    </source>
</evidence>
<dbReference type="KEGG" id="dcr:108224884"/>
<reference evidence="5" key="2">
    <citation type="submission" date="2022-03" db="EMBL/GenBank/DDBJ databases">
        <title>Draft title - Genomic analysis of global carrot germplasm unveils the trajectory of domestication and the origin of high carotenoid orange carrot.</title>
        <authorList>
            <person name="Iorizzo M."/>
            <person name="Ellison S."/>
            <person name="Senalik D."/>
            <person name="Macko-Podgorni A."/>
            <person name="Grzebelus D."/>
            <person name="Bostan H."/>
            <person name="Rolling W."/>
            <person name="Curaba J."/>
            <person name="Simon P."/>
        </authorList>
    </citation>
    <scope>NUCLEOTIDE SEQUENCE</scope>
    <source>
        <tissue evidence="5">Leaf</tissue>
    </source>
</reference>
<name>A0AAF0XA31_DAUCS</name>
<proteinExistence type="inferred from homology"/>
<accession>A0AAF0XA31</accession>